<reference evidence="2 3" key="1">
    <citation type="journal article" date="2018" name="Evol. Lett.">
        <title>Horizontal gene cluster transfer increased hallucinogenic mushroom diversity.</title>
        <authorList>
            <person name="Reynolds H.T."/>
            <person name="Vijayakumar V."/>
            <person name="Gluck-Thaler E."/>
            <person name="Korotkin H.B."/>
            <person name="Matheny P.B."/>
            <person name="Slot J.C."/>
        </authorList>
    </citation>
    <scope>NUCLEOTIDE SEQUENCE [LARGE SCALE GENOMIC DNA]</scope>
    <source>
        <strain evidence="2 3">SRW20</strain>
    </source>
</reference>
<dbReference type="Proteomes" id="UP000284706">
    <property type="component" value="Unassembled WGS sequence"/>
</dbReference>
<accession>A0A409Y5R9</accession>
<dbReference type="InterPro" id="IPR001810">
    <property type="entry name" value="F-box_dom"/>
</dbReference>
<sequence>MYVSYFESALLRLTKDAVFGLFHEFDLLSLFAVSRTSRLAHGVYTVYKQTVWNPDNHYRRWFHDVASFKELLQQTGGVVSGSFALQFFGRVHYPSSDMDIFLRAAGADDLCNWLREEGYYTDISTDEYAELGGSGSSHFARAVMNKSTFHDPLLGVYAFQKTRTSVGGREEELRVQVIIVDADPVQHIIFDFHSTGVMNFLTAFEGVSVFPWSTFVERTSYVCKIRRESEARVSGWTKKYEGRGFSVRAGGTYPAASLVRGKRSVGDCCSWTIVFDDCAPRSRGYYGTQNIHVAFEVLLEESGVVAHGSCIRVAEPYIWSFEHFLLRAPPSVICQLLQHVDILSLVSLSLTSKHLHDIYMWFAERAWDPSWRYRQWFVDVSAFRRLLRRCNAVVSGSFALQYFDRKRYVGSDMDIFLRCAGVDEFCAWLKREGYRYVGGGTSYIRTSFPQDTLKALARRNAKHGSLLGVHTFQRLVGTATGHVEVMRVQIVVVDTDPLEHILFEFHSTAVMNFLTADRAVAIFPFNTYIQRVSFVTHAPPPASKHVVWKKKYRKRGFAVVGGGSHDCVRRVVLGLRHIGDRSCWTMTFRHRGYYGVSKPNLDFEVLSSEIGIVEEGCKLKIAEPYVWRTFLL</sequence>
<name>A0A409Y5R9_9AGAR</name>
<gene>
    <name evidence="2" type="ORF">CVT26_013837</name>
</gene>
<dbReference type="OrthoDB" id="2938467at2759"/>
<dbReference type="Pfam" id="PF00646">
    <property type="entry name" value="F-box"/>
    <property type="match status" value="1"/>
</dbReference>
<dbReference type="EMBL" id="NHYE01001109">
    <property type="protein sequence ID" value="PPQ98377.1"/>
    <property type="molecule type" value="Genomic_DNA"/>
</dbReference>
<evidence type="ECO:0000259" key="1">
    <source>
        <dbReference type="PROSITE" id="PS50181"/>
    </source>
</evidence>
<proteinExistence type="predicted"/>
<dbReference type="InParanoid" id="A0A409Y5R9"/>
<dbReference type="PROSITE" id="PS50181">
    <property type="entry name" value="FBOX"/>
    <property type="match status" value="1"/>
</dbReference>
<evidence type="ECO:0000313" key="3">
    <source>
        <dbReference type="Proteomes" id="UP000284706"/>
    </source>
</evidence>
<organism evidence="2 3">
    <name type="scientific">Gymnopilus dilepis</name>
    <dbReference type="NCBI Taxonomy" id="231916"/>
    <lineage>
        <taxon>Eukaryota</taxon>
        <taxon>Fungi</taxon>
        <taxon>Dikarya</taxon>
        <taxon>Basidiomycota</taxon>
        <taxon>Agaricomycotina</taxon>
        <taxon>Agaricomycetes</taxon>
        <taxon>Agaricomycetidae</taxon>
        <taxon>Agaricales</taxon>
        <taxon>Agaricineae</taxon>
        <taxon>Hymenogastraceae</taxon>
        <taxon>Gymnopilus</taxon>
    </lineage>
</organism>
<keyword evidence="3" id="KW-1185">Reference proteome</keyword>
<dbReference type="AlphaFoldDB" id="A0A409Y5R9"/>
<protein>
    <recommendedName>
        <fullName evidence="1">F-box domain-containing protein</fullName>
    </recommendedName>
</protein>
<evidence type="ECO:0000313" key="2">
    <source>
        <dbReference type="EMBL" id="PPQ98377.1"/>
    </source>
</evidence>
<feature type="domain" description="F-box" evidence="1">
    <location>
        <begin position="322"/>
        <end position="370"/>
    </location>
</feature>
<comment type="caution">
    <text evidence="2">The sequence shown here is derived from an EMBL/GenBank/DDBJ whole genome shotgun (WGS) entry which is preliminary data.</text>
</comment>